<dbReference type="InterPro" id="IPR038763">
    <property type="entry name" value="DHH_sf"/>
</dbReference>
<dbReference type="Proteomes" id="UP000189670">
    <property type="component" value="Unassembled WGS sequence"/>
</dbReference>
<evidence type="ECO:0000256" key="2">
    <source>
        <dbReference type="ARBA" id="ARBA00007265"/>
    </source>
</evidence>
<dbReference type="PANTHER" id="PTHR47788">
    <property type="entry name" value="POLYA POLYMERASE"/>
    <property type="match status" value="1"/>
</dbReference>
<sequence>MQVITTHRNTDFDALASVVAAMTLFPEAIVVLPRSINPNVKAFLSIHKDLYGFHLRQEIDIDKVTQLIVVDTNQWSRIARRLQPLKNRTDINIYLWDHHAQAGDIQANFSCQEPLGANISLILRQLRKDKHPLTPMTSTLMLIALYEDTGHLTYPSTTPEDAYTAAYLLEQCADLNILGTFLSPAYGEKQKEILFEMLKQPKKLHVKEFTISFSTQTISGHVDRLSLVVQLYREIINVDAAFGIFIRDENRYIVIGRSNREDINVGSIMKSIGGGGHPGAGSAMLTSTNAETIQSMILELIEGNQQSSVKVADLMSFPVFSIPSNTKMDEVAKILEEKECKGVPIIDDGIMVGIISRRDFVKLKKKSQWRAPVKAFMSRDIKTVAPDNSPLQAAKIMVRHDIGRLPVVDENGVTIGIVSRSDAMMYFYDLLPE</sequence>
<dbReference type="EMBL" id="ATBP01000420">
    <property type="protein sequence ID" value="ETR70458.1"/>
    <property type="molecule type" value="Genomic_DNA"/>
</dbReference>
<evidence type="ECO:0000256" key="6">
    <source>
        <dbReference type="ARBA" id="ARBA00022741"/>
    </source>
</evidence>
<dbReference type="PANTHER" id="PTHR47788:SF1">
    <property type="entry name" value="A-ADDING TRNA NUCLEOTIDYLTRANSFERASE"/>
    <property type="match status" value="1"/>
</dbReference>
<keyword evidence="4" id="KW-0548">Nucleotidyltransferase</keyword>
<protein>
    <submittedName>
        <fullName evidence="11">tRNA nucleotidyltransferase (CCA-adding enzyme)</fullName>
    </submittedName>
</protein>
<dbReference type="GO" id="GO:0008033">
    <property type="term" value="P:tRNA processing"/>
    <property type="evidence" value="ECO:0007669"/>
    <property type="project" value="UniProtKB-KW"/>
</dbReference>
<dbReference type="InterPro" id="IPR052390">
    <property type="entry name" value="tRNA_nt/polyA_polymerase"/>
</dbReference>
<dbReference type="InterPro" id="IPR003156">
    <property type="entry name" value="DHHA1_dom"/>
</dbReference>
<gene>
    <name evidence="11" type="ORF">OMM_03221</name>
</gene>
<dbReference type="Pfam" id="PF02272">
    <property type="entry name" value="DHHA1"/>
    <property type="match status" value="1"/>
</dbReference>
<reference evidence="12" key="1">
    <citation type="submission" date="2012-11" db="EMBL/GenBank/DDBJ databases">
        <authorList>
            <person name="Lucero-Rivera Y.E."/>
            <person name="Tovar-Ramirez D."/>
        </authorList>
    </citation>
    <scope>NUCLEOTIDE SEQUENCE [LARGE SCALE GENOMIC DNA]</scope>
    <source>
        <strain evidence="12">Araruama</strain>
    </source>
</reference>
<dbReference type="Pfam" id="PF01368">
    <property type="entry name" value="DHH"/>
    <property type="match status" value="1"/>
</dbReference>
<evidence type="ECO:0000256" key="7">
    <source>
        <dbReference type="ARBA" id="ARBA00022842"/>
    </source>
</evidence>
<dbReference type="AlphaFoldDB" id="A0A1V1P6P5"/>
<dbReference type="GO" id="GO:0000166">
    <property type="term" value="F:nucleotide binding"/>
    <property type="evidence" value="ECO:0007669"/>
    <property type="project" value="UniProtKB-KW"/>
</dbReference>
<evidence type="ECO:0000256" key="5">
    <source>
        <dbReference type="ARBA" id="ARBA00022723"/>
    </source>
</evidence>
<dbReference type="Gene3D" id="3.10.310.30">
    <property type="match status" value="1"/>
</dbReference>
<keyword evidence="6" id="KW-0547">Nucleotide-binding</keyword>
<feature type="domain" description="CBS" evidence="10">
    <location>
        <begin position="315"/>
        <end position="373"/>
    </location>
</feature>
<evidence type="ECO:0000313" key="12">
    <source>
        <dbReference type="Proteomes" id="UP000189670"/>
    </source>
</evidence>
<name>A0A1V1P6P5_9BACT</name>
<dbReference type="SMART" id="SM00116">
    <property type="entry name" value="CBS"/>
    <property type="match status" value="2"/>
</dbReference>
<organism evidence="11 12">
    <name type="scientific">Candidatus Magnetoglobus multicellularis str. Araruama</name>
    <dbReference type="NCBI Taxonomy" id="890399"/>
    <lineage>
        <taxon>Bacteria</taxon>
        <taxon>Pseudomonadati</taxon>
        <taxon>Thermodesulfobacteriota</taxon>
        <taxon>Desulfobacteria</taxon>
        <taxon>Desulfobacterales</taxon>
        <taxon>Desulfobacteraceae</taxon>
        <taxon>Candidatus Magnetoglobus</taxon>
    </lineage>
</organism>
<dbReference type="InterPro" id="IPR000644">
    <property type="entry name" value="CBS_dom"/>
</dbReference>
<dbReference type="InterPro" id="IPR001667">
    <property type="entry name" value="DDH_dom"/>
</dbReference>
<evidence type="ECO:0000259" key="10">
    <source>
        <dbReference type="PROSITE" id="PS51371"/>
    </source>
</evidence>
<evidence type="ECO:0000256" key="4">
    <source>
        <dbReference type="ARBA" id="ARBA00022695"/>
    </source>
</evidence>
<dbReference type="CDD" id="cd04595">
    <property type="entry name" value="CBS_pair_DHH_polyA_Pol_assoc"/>
    <property type="match status" value="1"/>
</dbReference>
<dbReference type="Pfam" id="PF00571">
    <property type="entry name" value="CBS"/>
    <property type="match status" value="2"/>
</dbReference>
<feature type="domain" description="CBS" evidence="10">
    <location>
        <begin position="377"/>
        <end position="433"/>
    </location>
</feature>
<keyword evidence="5" id="KW-0479">Metal-binding</keyword>
<evidence type="ECO:0000313" key="11">
    <source>
        <dbReference type="EMBL" id="ETR70458.1"/>
    </source>
</evidence>
<dbReference type="GO" id="GO:0046872">
    <property type="term" value="F:metal ion binding"/>
    <property type="evidence" value="ECO:0007669"/>
    <property type="project" value="UniProtKB-KW"/>
</dbReference>
<evidence type="ECO:0000256" key="9">
    <source>
        <dbReference type="PROSITE-ProRule" id="PRU00703"/>
    </source>
</evidence>
<dbReference type="SUPFAM" id="SSF54631">
    <property type="entry name" value="CBS-domain pair"/>
    <property type="match status" value="1"/>
</dbReference>
<comment type="cofactor">
    <cofactor evidence="1">
        <name>Mg(2+)</name>
        <dbReference type="ChEBI" id="CHEBI:18420"/>
    </cofactor>
</comment>
<dbReference type="Gene3D" id="3.10.580.10">
    <property type="entry name" value="CBS-domain"/>
    <property type="match status" value="1"/>
</dbReference>
<dbReference type="Gene3D" id="3.90.1640.10">
    <property type="entry name" value="inorganic pyrophosphatase (n-terminal core)"/>
    <property type="match status" value="1"/>
</dbReference>
<evidence type="ECO:0000256" key="8">
    <source>
        <dbReference type="ARBA" id="ARBA00022884"/>
    </source>
</evidence>
<keyword evidence="3" id="KW-0819">tRNA processing</keyword>
<dbReference type="GO" id="GO:0003723">
    <property type="term" value="F:RNA binding"/>
    <property type="evidence" value="ECO:0007669"/>
    <property type="project" value="UniProtKB-KW"/>
</dbReference>
<evidence type="ECO:0000256" key="3">
    <source>
        <dbReference type="ARBA" id="ARBA00022694"/>
    </source>
</evidence>
<dbReference type="PROSITE" id="PS51371">
    <property type="entry name" value="CBS"/>
    <property type="match status" value="2"/>
</dbReference>
<keyword evidence="9" id="KW-0129">CBS domain</keyword>
<keyword evidence="7" id="KW-0460">Magnesium</keyword>
<comment type="caution">
    <text evidence="11">The sequence shown here is derived from an EMBL/GenBank/DDBJ whole genome shotgun (WGS) entry which is preliminary data.</text>
</comment>
<accession>A0A1V1P6P5</accession>
<keyword evidence="11" id="KW-0808">Transferase</keyword>
<proteinExistence type="inferred from homology"/>
<dbReference type="InterPro" id="IPR046342">
    <property type="entry name" value="CBS_dom_sf"/>
</dbReference>
<dbReference type="SUPFAM" id="SSF64182">
    <property type="entry name" value="DHH phosphoesterases"/>
    <property type="match status" value="1"/>
</dbReference>
<evidence type="ECO:0000256" key="1">
    <source>
        <dbReference type="ARBA" id="ARBA00001946"/>
    </source>
</evidence>
<dbReference type="GO" id="GO:0016779">
    <property type="term" value="F:nucleotidyltransferase activity"/>
    <property type="evidence" value="ECO:0007669"/>
    <property type="project" value="UniProtKB-KW"/>
</dbReference>
<comment type="similarity">
    <text evidence="2">Belongs to the tRNA nucleotidyltransferase/poly(A) polymerase family.</text>
</comment>
<keyword evidence="8" id="KW-0694">RNA-binding</keyword>